<dbReference type="EMBL" id="CAJVPU010001163">
    <property type="protein sequence ID" value="CAG8473073.1"/>
    <property type="molecule type" value="Genomic_DNA"/>
</dbReference>
<name>A0ACA9KI85_9GLOM</name>
<gene>
    <name evidence="1" type="ORF">DHETER_LOCUS1804</name>
</gene>
<sequence>KQIMSFLKYSEWLKVELQKGNIAFYEYSLFENVIKDIGKDTISEETIAETSIINRNRRPLPILTRNVPHTLSVGPSAKVENSLPW</sequence>
<feature type="non-terminal residue" evidence="1">
    <location>
        <position position="1"/>
    </location>
</feature>
<protein>
    <submittedName>
        <fullName evidence="1">14918_t:CDS:1</fullName>
    </submittedName>
</protein>
<keyword evidence="2" id="KW-1185">Reference proteome</keyword>
<evidence type="ECO:0000313" key="1">
    <source>
        <dbReference type="EMBL" id="CAG8473073.1"/>
    </source>
</evidence>
<proteinExistence type="predicted"/>
<organism evidence="1 2">
    <name type="scientific">Dentiscutata heterogama</name>
    <dbReference type="NCBI Taxonomy" id="1316150"/>
    <lineage>
        <taxon>Eukaryota</taxon>
        <taxon>Fungi</taxon>
        <taxon>Fungi incertae sedis</taxon>
        <taxon>Mucoromycota</taxon>
        <taxon>Glomeromycotina</taxon>
        <taxon>Glomeromycetes</taxon>
        <taxon>Diversisporales</taxon>
        <taxon>Gigasporaceae</taxon>
        <taxon>Dentiscutata</taxon>
    </lineage>
</organism>
<comment type="caution">
    <text evidence="1">The sequence shown here is derived from an EMBL/GenBank/DDBJ whole genome shotgun (WGS) entry which is preliminary data.</text>
</comment>
<evidence type="ECO:0000313" key="2">
    <source>
        <dbReference type="Proteomes" id="UP000789702"/>
    </source>
</evidence>
<reference evidence="1" key="1">
    <citation type="submission" date="2021-06" db="EMBL/GenBank/DDBJ databases">
        <authorList>
            <person name="Kallberg Y."/>
            <person name="Tangrot J."/>
            <person name="Rosling A."/>
        </authorList>
    </citation>
    <scope>NUCLEOTIDE SEQUENCE</scope>
    <source>
        <strain evidence="1">IL203A</strain>
    </source>
</reference>
<accession>A0ACA9KI85</accession>
<dbReference type="Proteomes" id="UP000789702">
    <property type="component" value="Unassembled WGS sequence"/>
</dbReference>